<evidence type="ECO:0000256" key="1">
    <source>
        <dbReference type="SAM" id="Coils"/>
    </source>
</evidence>
<feature type="coiled-coil region" evidence="1">
    <location>
        <begin position="308"/>
        <end position="335"/>
    </location>
</feature>
<proteinExistence type="predicted"/>
<accession>C4FIA1</accession>
<evidence type="ECO:0000313" key="2">
    <source>
        <dbReference type="EMBL" id="EEP61195.1"/>
    </source>
</evidence>
<name>C4FIA1_9AQUI</name>
<gene>
    <name evidence="2" type="ORF">SULYE_0285</name>
</gene>
<keyword evidence="3" id="KW-1185">Reference proteome</keyword>
<dbReference type="EMBL" id="ABZS01000017">
    <property type="protein sequence ID" value="EEP61195.1"/>
    <property type="molecule type" value="Genomic_DNA"/>
</dbReference>
<organism evidence="2 3">
    <name type="scientific">Sulfurihydrogenibium yellowstonense SS-5</name>
    <dbReference type="NCBI Taxonomy" id="432331"/>
    <lineage>
        <taxon>Bacteria</taxon>
        <taxon>Pseudomonadati</taxon>
        <taxon>Aquificota</taxon>
        <taxon>Aquificia</taxon>
        <taxon>Aquificales</taxon>
        <taxon>Hydrogenothermaceae</taxon>
        <taxon>Sulfurihydrogenibium</taxon>
    </lineage>
</organism>
<protein>
    <submittedName>
        <fullName evidence="2">Crispr-associated protein, Csx11 family</fullName>
    </submittedName>
</protein>
<evidence type="ECO:0000313" key="3">
    <source>
        <dbReference type="Proteomes" id="UP000005540"/>
    </source>
</evidence>
<comment type="caution">
    <text evidence="2">The sequence shown here is derived from an EMBL/GenBank/DDBJ whole genome shotgun (WGS) entry which is preliminary data.</text>
</comment>
<sequence>MLNLKNLVDYKDEILKAEIFSYFALYKKIKAGGGPNKVNQAEIFENLKNITDFDTKKYLEDMTKDIKINILEKDLKAWNNFLENPREWRKRTDIVYLLQVLYGISESLNSGIDKGSPNKEAKVEPKDKKWISNAFGGYKKEIIYLSNSPYEIKYLIENIENKFNMIDFNNISFENYYNFRNALYSLFSNLLSDDRYPINDITLWDQAYMSTSMFKASLANYILTNDQINSLPERTSVKWRILGIQYDKLGLAEKGFKPAHIDWYRNISKEIDDEIKKILELKYPIGNEVYRDETGIYFIVGEDLGKDLEDNKSNLAILKDDLKEIKEEILQIFEKKSLDEFYPAIFLTKASRGLMNLTYLLESARENFLKADWSKKESDIRLENSESERAKGICQICKQRLVFESDKRDEDKNVCETCYKEKTKGRVDKWVENTADKTIWTAELKDKNDRLALVVMKFELMDWLNGDLLSSMLIRKEDFFTKNSVIMSLINKYKELSDTGLNLLVKEIKNNNYKDIIEKFIDLFDEGIQEILKDILDGLKKLSTVLTQDKDELKSTFWESIDLILSSINKNKNDWINALQEFANGEEIKFKNNKITNFQKFKENQDFVNFIKLSFAFGFTMMQIYNVLFERSIGDRWEKFIYKALGDWDEQNKKPLKNKIDFENRKINWEKLDEKDIDFLATILLQFLLRKNPSPARIRRIWESTQEFFKEIEEKLLDVANIPNSRRIRLYWEWKNEDINYEGEAVYNNLEFWIEKKKCYLITYDPELIEKKLKGENKELTLKLENDETVNLKLQDAKTEYYKPYMSIIDPTPISWQFIIPAEYVQNLIKNTQTLYDEYFKYVYGKLPLHIGVIIQDYKQPLYVGINALRKIRRDVKGREKLWEKIEVKDFKKIFNDKLKEEKTEEKENQDKNNSNNPKEYYSLYFGDLSNEDYKFYISPKDDKEYLLKSIDKLQADEKIKYIPNTFDFEFLDTSIRRNDIYYEESENCKRKADLKVNRPYNIEKHFNTFEKFKEAFKEGSSSSKLHNIINIFYEKASAEEELDDGTKKFLASVIINTLEPEKSEKVKTFIQNWLGFEDKDLTHQEIEKSISKEKIKMFIDMFEFWHKALKEV</sequence>
<keyword evidence="1" id="KW-0175">Coiled coil</keyword>
<dbReference type="NCBIfam" id="TIGR02682">
    <property type="entry name" value="cas_csx11"/>
    <property type="match status" value="1"/>
</dbReference>
<dbReference type="Proteomes" id="UP000005540">
    <property type="component" value="Unassembled WGS sequence"/>
</dbReference>
<reference evidence="2 3" key="1">
    <citation type="submission" date="2009-04" db="EMBL/GenBank/DDBJ databases">
        <authorList>
            <person name="Reysenbach A.-L."/>
            <person name="Heidelberg J.F."/>
            <person name="Nelson W.C."/>
        </authorList>
    </citation>
    <scope>NUCLEOTIDE SEQUENCE [LARGE SCALE GENOMIC DNA]</scope>
    <source>
        <strain evidence="2 3">SS-5</strain>
    </source>
</reference>
<dbReference type="AlphaFoldDB" id="C4FIA1"/>
<dbReference type="InterPro" id="IPR014055">
    <property type="entry name" value="CRISPR-assoc_prot_Csx11"/>
</dbReference>
<dbReference type="RefSeq" id="WP_007545727.1">
    <property type="nucleotide sequence ID" value="NZ_ABZS01000017.1"/>
</dbReference>